<evidence type="ECO:0000313" key="2">
    <source>
        <dbReference type="Proteomes" id="UP001222325"/>
    </source>
</evidence>
<sequence length="245" mass="27452">MRIYLQYTSSGLKVAKDFITGMLQTRIDHTAQSVRFTDSVHPNRPPTTDLECNIPATEAESKRRLWKISRPTRGQSRAMLEAMVSLNGTFCSCLRTTLSPTCHLRLTAHAGTFGCFTMALSVRSSLPPPSGARHPVELYDAKLFDTRSFRNLASTKAAPYGRRRQGSAQETLQNRALFLLPSRRSPARRAEVPRGTSAILGCRFWIDRIRIDPESTTLTSPMNSKIRASRADALRSKEFSLFFPS</sequence>
<keyword evidence="2" id="KW-1185">Reference proteome</keyword>
<evidence type="ECO:0000313" key="1">
    <source>
        <dbReference type="EMBL" id="KAJ7094021.1"/>
    </source>
</evidence>
<dbReference type="Proteomes" id="UP001222325">
    <property type="component" value="Unassembled WGS sequence"/>
</dbReference>
<dbReference type="AlphaFoldDB" id="A0AAD6UCT8"/>
<comment type="caution">
    <text evidence="1">The sequence shown here is derived from an EMBL/GenBank/DDBJ whole genome shotgun (WGS) entry which is preliminary data.</text>
</comment>
<name>A0AAD6UCT8_9AGAR</name>
<reference evidence="1" key="1">
    <citation type="submission" date="2023-03" db="EMBL/GenBank/DDBJ databases">
        <title>Massive genome expansion in bonnet fungi (Mycena s.s.) driven by repeated elements and novel gene families across ecological guilds.</title>
        <authorList>
            <consortium name="Lawrence Berkeley National Laboratory"/>
            <person name="Harder C.B."/>
            <person name="Miyauchi S."/>
            <person name="Viragh M."/>
            <person name="Kuo A."/>
            <person name="Thoen E."/>
            <person name="Andreopoulos B."/>
            <person name="Lu D."/>
            <person name="Skrede I."/>
            <person name="Drula E."/>
            <person name="Henrissat B."/>
            <person name="Morin E."/>
            <person name="Kohler A."/>
            <person name="Barry K."/>
            <person name="LaButti K."/>
            <person name="Morin E."/>
            <person name="Salamov A."/>
            <person name="Lipzen A."/>
            <person name="Mereny Z."/>
            <person name="Hegedus B."/>
            <person name="Baldrian P."/>
            <person name="Stursova M."/>
            <person name="Weitz H."/>
            <person name="Taylor A."/>
            <person name="Grigoriev I.V."/>
            <person name="Nagy L.G."/>
            <person name="Martin F."/>
            <person name="Kauserud H."/>
        </authorList>
    </citation>
    <scope>NUCLEOTIDE SEQUENCE</scope>
    <source>
        <strain evidence="1">CBHHK173m</strain>
    </source>
</reference>
<protein>
    <submittedName>
        <fullName evidence="1">Uncharacterized protein</fullName>
    </submittedName>
</protein>
<proteinExistence type="predicted"/>
<accession>A0AAD6UCT8</accession>
<dbReference type="EMBL" id="JARJCN010000015">
    <property type="protein sequence ID" value="KAJ7094021.1"/>
    <property type="molecule type" value="Genomic_DNA"/>
</dbReference>
<organism evidence="1 2">
    <name type="scientific">Mycena belliarum</name>
    <dbReference type="NCBI Taxonomy" id="1033014"/>
    <lineage>
        <taxon>Eukaryota</taxon>
        <taxon>Fungi</taxon>
        <taxon>Dikarya</taxon>
        <taxon>Basidiomycota</taxon>
        <taxon>Agaricomycotina</taxon>
        <taxon>Agaricomycetes</taxon>
        <taxon>Agaricomycetidae</taxon>
        <taxon>Agaricales</taxon>
        <taxon>Marasmiineae</taxon>
        <taxon>Mycenaceae</taxon>
        <taxon>Mycena</taxon>
    </lineage>
</organism>
<gene>
    <name evidence="1" type="ORF">B0H15DRAFT_831616</name>
</gene>